<keyword evidence="2" id="KW-0805">Transcription regulation</keyword>
<organism evidence="7 8">
    <name type="scientific">Bondarzewia mesenterica</name>
    <dbReference type="NCBI Taxonomy" id="1095465"/>
    <lineage>
        <taxon>Eukaryota</taxon>
        <taxon>Fungi</taxon>
        <taxon>Dikarya</taxon>
        <taxon>Basidiomycota</taxon>
        <taxon>Agaricomycotina</taxon>
        <taxon>Agaricomycetes</taxon>
        <taxon>Russulales</taxon>
        <taxon>Bondarzewiaceae</taxon>
        <taxon>Bondarzewia</taxon>
    </lineage>
</organism>
<dbReference type="GO" id="GO:0006351">
    <property type="term" value="P:DNA-templated transcription"/>
    <property type="evidence" value="ECO:0007669"/>
    <property type="project" value="InterPro"/>
</dbReference>
<name>A0A4S4M7X2_9AGAM</name>
<keyword evidence="8" id="KW-1185">Reference proteome</keyword>
<dbReference type="SMART" id="SM00906">
    <property type="entry name" value="Fungal_trans"/>
    <property type="match status" value="1"/>
</dbReference>
<evidence type="ECO:0000256" key="3">
    <source>
        <dbReference type="ARBA" id="ARBA00023125"/>
    </source>
</evidence>
<dbReference type="Proteomes" id="UP000310158">
    <property type="component" value="Unassembled WGS sequence"/>
</dbReference>
<comment type="subcellular location">
    <subcellularLocation>
        <location evidence="1">Nucleus</location>
    </subcellularLocation>
</comment>
<comment type="caution">
    <text evidence="7">The sequence shown here is derived from an EMBL/GenBank/DDBJ whole genome shotgun (WGS) entry which is preliminary data.</text>
</comment>
<dbReference type="PANTHER" id="PTHR31845:SF19">
    <property type="entry name" value="TRANSCRIPTION FACTOR DOMAIN-CONTAINING PROTEIN"/>
    <property type="match status" value="1"/>
</dbReference>
<protein>
    <recommendedName>
        <fullName evidence="6">Xylanolytic transcriptional activator regulatory domain-containing protein</fullName>
    </recommendedName>
</protein>
<evidence type="ECO:0000256" key="1">
    <source>
        <dbReference type="ARBA" id="ARBA00004123"/>
    </source>
</evidence>
<dbReference type="OrthoDB" id="3163292at2759"/>
<reference evidence="7 8" key="1">
    <citation type="submission" date="2019-02" db="EMBL/GenBank/DDBJ databases">
        <title>Genome sequencing of the rare red list fungi Bondarzewia mesenterica.</title>
        <authorList>
            <person name="Buettner E."/>
            <person name="Kellner H."/>
        </authorList>
    </citation>
    <scope>NUCLEOTIDE SEQUENCE [LARGE SCALE GENOMIC DNA]</scope>
    <source>
        <strain evidence="7 8">DSM 108281</strain>
    </source>
</reference>
<evidence type="ECO:0000256" key="2">
    <source>
        <dbReference type="ARBA" id="ARBA00023015"/>
    </source>
</evidence>
<evidence type="ECO:0000313" key="8">
    <source>
        <dbReference type="Proteomes" id="UP000310158"/>
    </source>
</evidence>
<sequence>MIVHFAVEKKRKPAPSHEDLQDRFYQQDLQIQSLLHDLDKMKMEEKIRQWLERAKCERHVTDQRWEDIELAPAPYHLSAEDAQVVSVLRVRSRAKKDEKMSHLPYPQGGIAELTPPDIITYAVIAPEEIPVLFRIFFDRINVSLLTPGRVHDSTADYSLLQPFFSLLDPELHTPSRLIWSCPFLFTVICAIASRFYTTRPNVYILAMEFARDAAGKALVDGSKSVDVCQAYVLLGVYPTPGKKWVKDRSWLFMGIGIRMALELGIHLHLPPDLPERERLNRTRTWLNLFCVDSAHANMFGKQPMSMLNDIVSRSSFDWYRSSQMNLPYDIHLCGYVDILLLMTEFRDLVGHDTAERVAKGLHVIPICLQYEQNLARKMRFWSERYLQDPNNSDAMCNYRGNTTQLIAAYLRLVILAVGFPFAVKKGIVRESPIVQKSIEGAFLVIDIVLNRLYPTGILRFAMEANFVYVAFAASFLINLLRPKFLPLLDEEIHRSIIKVVRQLINVLGSKQVALDGRHTPALYSKFLSNLLEKYDHQPAVTEGPMEFIPQFAPQRQQTPPCLYSWPDNPNLSVPISEEVVERPVGTICQASGEVDMDFSLQFFMHTTQAQYSDSPADQTLSSTSNMMETGLWDEGMGQAWASGGPYSSYRGS</sequence>
<dbReference type="GO" id="GO:0008270">
    <property type="term" value="F:zinc ion binding"/>
    <property type="evidence" value="ECO:0007669"/>
    <property type="project" value="InterPro"/>
</dbReference>
<dbReference type="GO" id="GO:0000981">
    <property type="term" value="F:DNA-binding transcription factor activity, RNA polymerase II-specific"/>
    <property type="evidence" value="ECO:0007669"/>
    <property type="project" value="TreeGrafter"/>
</dbReference>
<dbReference type="AlphaFoldDB" id="A0A4S4M7X2"/>
<dbReference type="EMBL" id="SGPL01000016">
    <property type="protein sequence ID" value="THH20668.1"/>
    <property type="molecule type" value="Genomic_DNA"/>
</dbReference>
<evidence type="ECO:0000313" key="7">
    <source>
        <dbReference type="EMBL" id="THH20668.1"/>
    </source>
</evidence>
<evidence type="ECO:0000259" key="6">
    <source>
        <dbReference type="SMART" id="SM00906"/>
    </source>
</evidence>
<dbReference type="Pfam" id="PF04082">
    <property type="entry name" value="Fungal_trans"/>
    <property type="match status" value="1"/>
</dbReference>
<dbReference type="GO" id="GO:0000976">
    <property type="term" value="F:transcription cis-regulatory region binding"/>
    <property type="evidence" value="ECO:0007669"/>
    <property type="project" value="TreeGrafter"/>
</dbReference>
<keyword evidence="3" id="KW-0238">DNA-binding</keyword>
<evidence type="ECO:0000256" key="4">
    <source>
        <dbReference type="ARBA" id="ARBA00023163"/>
    </source>
</evidence>
<accession>A0A4S4M7X2</accession>
<proteinExistence type="predicted"/>
<feature type="domain" description="Xylanolytic transcriptional activator regulatory" evidence="6">
    <location>
        <begin position="249"/>
        <end position="322"/>
    </location>
</feature>
<keyword evidence="5" id="KW-0539">Nucleus</keyword>
<dbReference type="InterPro" id="IPR007219">
    <property type="entry name" value="XnlR_reg_dom"/>
</dbReference>
<evidence type="ECO:0000256" key="5">
    <source>
        <dbReference type="ARBA" id="ARBA00023242"/>
    </source>
</evidence>
<gene>
    <name evidence="7" type="ORF">EW146_g709</name>
</gene>
<dbReference type="CDD" id="cd12148">
    <property type="entry name" value="fungal_TF_MHR"/>
    <property type="match status" value="1"/>
</dbReference>
<keyword evidence="4" id="KW-0804">Transcription</keyword>
<dbReference type="PANTHER" id="PTHR31845">
    <property type="entry name" value="FINGER DOMAIN PROTEIN, PUTATIVE-RELATED"/>
    <property type="match status" value="1"/>
</dbReference>
<dbReference type="GO" id="GO:0005634">
    <property type="term" value="C:nucleus"/>
    <property type="evidence" value="ECO:0007669"/>
    <property type="project" value="UniProtKB-SubCell"/>
</dbReference>
<dbReference type="InterPro" id="IPR051089">
    <property type="entry name" value="prtT"/>
</dbReference>